<dbReference type="STRING" id="1395571.TMS3_0120335"/>
<dbReference type="OrthoDB" id="7656008at2"/>
<reference evidence="2 3" key="1">
    <citation type="journal article" date="2014" name="Genome Announc.">
        <title>Draft Genome Sequence of Petroleum Oil-Degrading Marine Bacterium Pseudomonas taeanensis Strain MS-3, Isolated from a Crude Oil-Contaminated Seashore.</title>
        <authorList>
            <person name="Lee S.Y."/>
            <person name="Kim S.H."/>
            <person name="Lee D.G."/>
            <person name="Shin S."/>
            <person name="Yun S.H."/>
            <person name="Choi C.W."/>
            <person name="Chung Y.H."/>
            <person name="Choi J.S."/>
            <person name="Kahng H.Y."/>
            <person name="Kim S.I."/>
        </authorList>
    </citation>
    <scope>NUCLEOTIDE SEQUENCE [LARGE SCALE GENOMIC DNA]</scope>
    <source>
        <strain evidence="2 3">MS-3</strain>
    </source>
</reference>
<accession>A0A0A1YHG6</accession>
<feature type="compositionally biased region" description="Polar residues" evidence="1">
    <location>
        <begin position="327"/>
        <end position="337"/>
    </location>
</feature>
<feature type="region of interest" description="Disordered" evidence="1">
    <location>
        <begin position="300"/>
        <end position="387"/>
    </location>
</feature>
<dbReference type="AlphaFoldDB" id="A0A0A1YHG6"/>
<sequence length="594" mass="65603">MTKPTVASLKDKLLQPGFQPLSPAAQRFSDPIADTPMVLTLDDILPYDSNPRTTRNPKYAEIKESIRQRGLDASPPVTRRPGEDKYRIRNGGNTRLAILNELYRETGDEKYFRFNCLFRPWDQARGEIIALTGHLAENDLQGQLMFIERAVGIDKAKALYEEEAGKPISQSELARRLSADGYPVSQPHISKMQDTIRHLLPAIPGVLYSGLGVDRISKLLSLRKTALQCWERHNKDESIEFEMLFQDVLAQFEGDAEEFLSQRFQDELIAQMKTPLGMGYEAILLDITQNQDQLRRSTPVVSLPQTLPPSPQPEADIQQPLAPPAPSTTELPQNAQGNGLEPELPGTHSQDGSATPPPTNEAPARQQRKVAPPPVEQMTQDERQARVDGHVASPVTTSPRVQQMKQKLAALDGEVLPDFNANALVSIPVQAGGLHPISDLWYIERDIDTPDVLRQHIAELAREIASSVDAPGEFVDVAGGIGFRYRHPAEDVEVTATAQHTLTLLQSLSGSMSIALKMLEEHPEQKDALGEFEFAAGLGQILLGQPLAKDQNPGDFGRLSDGALVKLFRIVRLARRLIDLEIQAFNGTTPPTDS</sequence>
<dbReference type="InterPro" id="IPR022304">
    <property type="entry name" value="ICE_PFGI_1_ParB"/>
</dbReference>
<dbReference type="EMBL" id="AWSQ01000008">
    <property type="protein sequence ID" value="KFX68099.1"/>
    <property type="molecule type" value="Genomic_DNA"/>
</dbReference>
<protein>
    <submittedName>
        <fullName evidence="2">Transcriptional regulator</fullName>
    </submittedName>
</protein>
<organism evidence="2 3">
    <name type="scientific">Pseudomonas taeanensis MS-3</name>
    <dbReference type="NCBI Taxonomy" id="1395571"/>
    <lineage>
        <taxon>Bacteria</taxon>
        <taxon>Pseudomonadati</taxon>
        <taxon>Pseudomonadota</taxon>
        <taxon>Gammaproteobacteria</taxon>
        <taxon>Pseudomonadales</taxon>
        <taxon>Pseudomonadaceae</taxon>
        <taxon>Pseudomonas</taxon>
    </lineage>
</organism>
<keyword evidence="3" id="KW-1185">Reference proteome</keyword>
<gene>
    <name evidence="2" type="ORF">TMS3_0120335</name>
</gene>
<proteinExistence type="predicted"/>
<evidence type="ECO:0000256" key="1">
    <source>
        <dbReference type="SAM" id="MobiDB-lite"/>
    </source>
</evidence>
<comment type="caution">
    <text evidence="2">The sequence shown here is derived from an EMBL/GenBank/DDBJ whole genome shotgun (WGS) entry which is preliminary data.</text>
</comment>
<evidence type="ECO:0000313" key="2">
    <source>
        <dbReference type="EMBL" id="KFX68099.1"/>
    </source>
</evidence>
<dbReference type="InterPro" id="IPR036086">
    <property type="entry name" value="ParB/Sulfiredoxin_sf"/>
</dbReference>
<dbReference type="RefSeq" id="WP_025167037.1">
    <property type="nucleotide sequence ID" value="NZ_AWSQ01000008.1"/>
</dbReference>
<dbReference type="SUPFAM" id="SSF110849">
    <property type="entry name" value="ParB/Sulfiredoxin"/>
    <property type="match status" value="1"/>
</dbReference>
<dbReference type="eggNOG" id="COG1475">
    <property type="taxonomic scope" value="Bacteria"/>
</dbReference>
<evidence type="ECO:0000313" key="3">
    <source>
        <dbReference type="Proteomes" id="UP000030063"/>
    </source>
</evidence>
<dbReference type="Proteomes" id="UP000030063">
    <property type="component" value="Unassembled WGS sequence"/>
</dbReference>
<name>A0A0A1YHG6_9PSED</name>
<dbReference type="NCBIfam" id="TIGR03764">
    <property type="entry name" value="ICE_PFGI_1_parB"/>
    <property type="match status" value="1"/>
</dbReference>